<dbReference type="AlphaFoldDB" id="A0AAP0FZG7"/>
<sequence>MSGSHQIGEWGSLASIRPRPKEGHSRSTRRNGLALQRVQYSPNAHPRISCIGARAGLALAKLGEWPHSQTLALQRSSRRRVRCALGTPPFSRVVLSQITCPAGPKGKLPGCPQKSAFNHSEQRRVCKGRCLSELKFETPLIPTARTLILRVKMTPWSFPKALEALSLLGDRYPGGGGNYLYRFVNSRRSKWCPATRPTPRGMHSSGESFCGGGIIWGSPDSGGEPSK</sequence>
<evidence type="ECO:0000256" key="1">
    <source>
        <dbReference type="SAM" id="MobiDB-lite"/>
    </source>
</evidence>
<evidence type="ECO:0000313" key="3">
    <source>
        <dbReference type="Proteomes" id="UP001418222"/>
    </source>
</evidence>
<dbReference type="EMBL" id="JBBWWQ010000015">
    <property type="protein sequence ID" value="KAK8928376.1"/>
    <property type="molecule type" value="Genomic_DNA"/>
</dbReference>
<dbReference type="Proteomes" id="UP001418222">
    <property type="component" value="Unassembled WGS sequence"/>
</dbReference>
<evidence type="ECO:0000313" key="2">
    <source>
        <dbReference type="EMBL" id="KAK8928376.1"/>
    </source>
</evidence>
<keyword evidence="3" id="KW-1185">Reference proteome</keyword>
<reference evidence="2 3" key="1">
    <citation type="journal article" date="2022" name="Nat. Plants">
        <title>Genomes of leafy and leafless Platanthera orchids illuminate the evolution of mycoheterotrophy.</title>
        <authorList>
            <person name="Li M.H."/>
            <person name="Liu K.W."/>
            <person name="Li Z."/>
            <person name="Lu H.C."/>
            <person name="Ye Q.L."/>
            <person name="Zhang D."/>
            <person name="Wang J.Y."/>
            <person name="Li Y.F."/>
            <person name="Zhong Z.M."/>
            <person name="Liu X."/>
            <person name="Yu X."/>
            <person name="Liu D.K."/>
            <person name="Tu X.D."/>
            <person name="Liu B."/>
            <person name="Hao Y."/>
            <person name="Liao X.Y."/>
            <person name="Jiang Y.T."/>
            <person name="Sun W.H."/>
            <person name="Chen J."/>
            <person name="Chen Y.Q."/>
            <person name="Ai Y."/>
            <person name="Zhai J.W."/>
            <person name="Wu S.S."/>
            <person name="Zhou Z."/>
            <person name="Hsiao Y.Y."/>
            <person name="Wu W.L."/>
            <person name="Chen Y.Y."/>
            <person name="Lin Y.F."/>
            <person name="Hsu J.L."/>
            <person name="Li C.Y."/>
            <person name="Wang Z.W."/>
            <person name="Zhao X."/>
            <person name="Zhong W.Y."/>
            <person name="Ma X.K."/>
            <person name="Ma L."/>
            <person name="Huang J."/>
            <person name="Chen G.Z."/>
            <person name="Huang M.Z."/>
            <person name="Huang L."/>
            <person name="Peng D.H."/>
            <person name="Luo Y.B."/>
            <person name="Zou S.Q."/>
            <person name="Chen S.P."/>
            <person name="Lan S."/>
            <person name="Tsai W.C."/>
            <person name="Van de Peer Y."/>
            <person name="Liu Z.J."/>
        </authorList>
    </citation>
    <scope>NUCLEOTIDE SEQUENCE [LARGE SCALE GENOMIC DNA]</scope>
    <source>
        <strain evidence="2">Lor287</strain>
    </source>
</reference>
<proteinExistence type="predicted"/>
<feature type="region of interest" description="Disordered" evidence="1">
    <location>
        <begin position="1"/>
        <end position="33"/>
    </location>
</feature>
<accession>A0AAP0FZG7</accession>
<organism evidence="2 3">
    <name type="scientific">Platanthera zijinensis</name>
    <dbReference type="NCBI Taxonomy" id="2320716"/>
    <lineage>
        <taxon>Eukaryota</taxon>
        <taxon>Viridiplantae</taxon>
        <taxon>Streptophyta</taxon>
        <taxon>Embryophyta</taxon>
        <taxon>Tracheophyta</taxon>
        <taxon>Spermatophyta</taxon>
        <taxon>Magnoliopsida</taxon>
        <taxon>Liliopsida</taxon>
        <taxon>Asparagales</taxon>
        <taxon>Orchidaceae</taxon>
        <taxon>Orchidoideae</taxon>
        <taxon>Orchideae</taxon>
        <taxon>Orchidinae</taxon>
        <taxon>Platanthera</taxon>
    </lineage>
</organism>
<protein>
    <submittedName>
        <fullName evidence="2">Uncharacterized protein</fullName>
    </submittedName>
</protein>
<gene>
    <name evidence="2" type="ORF">KSP39_PZI017683</name>
</gene>
<comment type="caution">
    <text evidence="2">The sequence shown here is derived from an EMBL/GenBank/DDBJ whole genome shotgun (WGS) entry which is preliminary data.</text>
</comment>
<name>A0AAP0FZG7_9ASPA</name>